<gene>
    <name evidence="2" type="ORF">ILEXP_LOCUS31484</name>
</gene>
<evidence type="ECO:0000259" key="1">
    <source>
        <dbReference type="Pfam" id="PF23197"/>
    </source>
</evidence>
<dbReference type="PANTHER" id="PTHR31149:SF11">
    <property type="entry name" value="187-KDA MICROTUBULE-ASSOCIATED PROTEIN AIR9"/>
    <property type="match status" value="1"/>
</dbReference>
<dbReference type="Pfam" id="PF23197">
    <property type="entry name" value="IG_AIR9"/>
    <property type="match status" value="3"/>
</dbReference>
<dbReference type="EMBL" id="CAUOFW020003909">
    <property type="protein sequence ID" value="CAK9162606.1"/>
    <property type="molecule type" value="Genomic_DNA"/>
</dbReference>
<proteinExistence type="predicted"/>
<dbReference type="PANTHER" id="PTHR31149">
    <property type="entry name" value="EXPRESSED PROTEIN"/>
    <property type="match status" value="1"/>
</dbReference>
<name>A0ABC8SZJ5_9AQUA</name>
<feature type="domain" description="AIR9-like A9" evidence="1">
    <location>
        <begin position="3"/>
        <end position="88"/>
    </location>
</feature>
<feature type="non-terminal residue" evidence="2">
    <location>
        <position position="1"/>
    </location>
</feature>
<sequence length="401" mass="43291">PPSVNHVQIIGDSIEGNTVRGAGEYFGGREGPSKFKWLRENKDSGEFVLVSTGATEHTLTKEDVGRRLAFVYVPVNFEGQEGKSMLVVSQIVKQAPPKVTNVKIIGEVREGSKVTVTGIVTGGTEGSSRVQWFKTNSPMLDGENGLEALSTSKIAKAFRIPLGAVGCHIVAKFTPMTPDGESGEPVYAISENAVETLPPSLNFLSLTGDYSEGGILTASYGYIGGHEGKSIYSWYLHEAETDSGTLIPEVSGLLQYRVTKDAIDKFISFTCTPVRDDGIVGESRTCNGQERVRPGYVSLTLKALISSHSLFGITYLSSATLKKMSDDAINEVMGWELVNEGELKGYNSKEFDSSEGSRVVETLLDVGDLFDEHIAFPNEEKLASAKCSSSSLVHFSSSFGW</sequence>
<evidence type="ECO:0000313" key="3">
    <source>
        <dbReference type="Proteomes" id="UP001642360"/>
    </source>
</evidence>
<dbReference type="Proteomes" id="UP001642360">
    <property type="component" value="Unassembled WGS sequence"/>
</dbReference>
<feature type="domain" description="AIR9-like A9" evidence="1">
    <location>
        <begin position="98"/>
        <end position="190"/>
    </location>
</feature>
<evidence type="ECO:0000313" key="2">
    <source>
        <dbReference type="EMBL" id="CAK9162606.1"/>
    </source>
</evidence>
<comment type="caution">
    <text evidence="2">The sequence shown here is derived from an EMBL/GenBank/DDBJ whole genome shotgun (WGS) entry which is preliminary data.</text>
</comment>
<keyword evidence="3" id="KW-1185">Reference proteome</keyword>
<dbReference type="InterPro" id="IPR056284">
    <property type="entry name" value="AIR9-like_A9"/>
</dbReference>
<dbReference type="AlphaFoldDB" id="A0ABC8SZJ5"/>
<feature type="domain" description="AIR9-like A9" evidence="1">
    <location>
        <begin position="201"/>
        <end position="285"/>
    </location>
</feature>
<reference evidence="2 3" key="1">
    <citation type="submission" date="2024-02" db="EMBL/GenBank/DDBJ databases">
        <authorList>
            <person name="Vignale AGUSTIN F."/>
            <person name="Sosa J E."/>
            <person name="Modenutti C."/>
        </authorList>
    </citation>
    <scope>NUCLEOTIDE SEQUENCE [LARGE SCALE GENOMIC DNA]</scope>
</reference>
<accession>A0ABC8SZJ5</accession>
<protein>
    <recommendedName>
        <fullName evidence="1">AIR9-like A9 domain-containing protein</fullName>
    </recommendedName>
</protein>
<organism evidence="2 3">
    <name type="scientific">Ilex paraguariensis</name>
    <name type="common">yerba mate</name>
    <dbReference type="NCBI Taxonomy" id="185542"/>
    <lineage>
        <taxon>Eukaryota</taxon>
        <taxon>Viridiplantae</taxon>
        <taxon>Streptophyta</taxon>
        <taxon>Embryophyta</taxon>
        <taxon>Tracheophyta</taxon>
        <taxon>Spermatophyta</taxon>
        <taxon>Magnoliopsida</taxon>
        <taxon>eudicotyledons</taxon>
        <taxon>Gunneridae</taxon>
        <taxon>Pentapetalae</taxon>
        <taxon>asterids</taxon>
        <taxon>campanulids</taxon>
        <taxon>Aquifoliales</taxon>
        <taxon>Aquifoliaceae</taxon>
        <taxon>Ilex</taxon>
    </lineage>
</organism>